<feature type="compositionally biased region" description="Low complexity" evidence="3">
    <location>
        <begin position="332"/>
        <end position="346"/>
    </location>
</feature>
<comment type="subcellular location">
    <subcellularLocation>
        <location evidence="1">Nucleus</location>
        <location evidence="1">Nuclear pore complex</location>
    </subcellularLocation>
</comment>
<evidence type="ECO:0000313" key="5">
    <source>
        <dbReference type="Proteomes" id="UP000193144"/>
    </source>
</evidence>
<keyword evidence="2" id="KW-0653">Protein transport</keyword>
<keyword evidence="2" id="KW-0906">Nuclear pore complex</keyword>
<keyword evidence="5" id="KW-1185">Reference proteome</keyword>
<feature type="region of interest" description="Disordered" evidence="3">
    <location>
        <begin position="1074"/>
        <end position="1148"/>
    </location>
</feature>
<feature type="compositionally biased region" description="Low complexity" evidence="3">
    <location>
        <begin position="1123"/>
        <end position="1137"/>
    </location>
</feature>
<evidence type="ECO:0000256" key="2">
    <source>
        <dbReference type="ARBA" id="ARBA00023132"/>
    </source>
</evidence>
<name>A0A1Y1ZTS5_9PLEO</name>
<dbReference type="InterPro" id="IPR025574">
    <property type="entry name" value="Nucleoporin_FG_rpt"/>
</dbReference>
<keyword evidence="2" id="KW-0813">Transport</keyword>
<reference evidence="4 5" key="1">
    <citation type="submission" date="2016-07" db="EMBL/GenBank/DDBJ databases">
        <title>Pervasive Adenine N6-methylation of Active Genes in Fungi.</title>
        <authorList>
            <consortium name="DOE Joint Genome Institute"/>
            <person name="Mondo S.J."/>
            <person name="Dannebaum R.O."/>
            <person name="Kuo R.C."/>
            <person name="Labutti K."/>
            <person name="Haridas S."/>
            <person name="Kuo A."/>
            <person name="Salamov A."/>
            <person name="Ahrendt S.R."/>
            <person name="Lipzen A."/>
            <person name="Sullivan W."/>
            <person name="Andreopoulos W.B."/>
            <person name="Clum A."/>
            <person name="Lindquist E."/>
            <person name="Daum C."/>
            <person name="Ramamoorthy G.K."/>
            <person name="Gryganskyi A."/>
            <person name="Culley D."/>
            <person name="Magnuson J.K."/>
            <person name="James T.Y."/>
            <person name="O'Malley M.A."/>
            <person name="Stajich J.E."/>
            <person name="Spatafora J.W."/>
            <person name="Visel A."/>
            <person name="Grigoriev I.V."/>
        </authorList>
    </citation>
    <scope>NUCLEOTIDE SEQUENCE [LARGE SCALE GENOMIC DNA]</scope>
    <source>
        <strain evidence="4 5">CBS 115471</strain>
    </source>
</reference>
<keyword evidence="2" id="KW-0539">Nucleus</keyword>
<sequence>MLEPSDDGSIYGHVERRWDEQQPLSVYSVVREPQPQLPEMAQPFHLSGLLDALAIGEDKVNQGAFALIYHSHLISQQPGGQGVVLAIVNALCQNVVGLRNLNRLAGDDFNLFLGNHQRSFFHCLSSLQPELEIVYSFVSSVNVWLAHREDSTVVTGNSQQDANAFPDLERLRHVDLRLTECFTKLMRIITTARVKQIENLDITEKSTSSSRERELRRLREALKHDKWLKSPACSSLPQTMPAPDPGYKKSSTRMASKSTKSLAPSSATHPNPHFEDSLQDWELETYETKEQEPSARPHDHIMAPPHQLANVEDPKGGYASKTSSPLVTAWTKAVPGPVAPPANAKPTSATAPPGDNTPNADADNSRSPFAYLAHGQISRPHFDFSTLSLPSSTLAKAYIMPTAVNAMESKADNNLHQDLSSKDKTLRKPGSKLPKDRQSPSFGVPADPSMYGGRYVPPENTTPKASTTTKDATPTLTGSVEEPCTMAPMVNATTTVAEGQGPNKSTSNAAPEKTGSTQLSTANENKAPTQTGNNNPTSNTNSTDSRSPEKPLAKFAFAPPSQANPSHGKPKCLEAYLLRPLCEDLRLAIEWSFEIKPLQLCASSLSAHLQKLGPHYSVVDEMAKLLPEQLRLIQIRCNNRHGNLKSVQVTRETDMVTKMGAFPVQGVIFVLETELKDAVEDEGIGAPHAAPPFHHPKLGGRNADGGFGEPPFGWKNNTGLGGFGANTNTGFVANTTPGFGGFGRNTLGGYGGFGPLPPAGPPVETTIFTASTEKDGSGNQAFQAITFNNPWQRHSFEELRLNDYNLGRRYGPGESMPAQTATQPTRNLFGVNATNSNTGGLFGCAPTPPAAGGLSGNIGNQNSGALFGRAPTPPAAPAPGNLFGGAANTPKPGLFGDAANLPATGGLFGNVGNQNTGGLFGVAATQPATGGLFGCRANPPANSATGSLFGNNRTGFRAAGQCTQPAAGTPGTLFGAPAHNGGLFGNQISILPGRSPPFGVSTGFGAFVGPHTADQAAQPATATPGTLSGTAAFGAAANQSTNQSLSSGFGVGNPPVNTTGGYLTARGFTPVLNSTGGSLFGPSNPSGSNPFRPQTPTSTATQASNTLFPSASPAPHTPGSLFGGTTSINQSQSQSSGFGSGRVGLTQSQIQCPGHPTQQAEALFIPDPATDIHLPPPPSRYFPMSAANLFAWAREVAVMRCDGRMQRHPDAPNTTAVAAGVDRSRMEDVAERLRNAAGNAGPAQPTPTSGSGTGTGGVWPSFPFERLAGAAIPAPTSENTPPTAPTTASTSAANTATKSSRPSIFNPTQDKTTAADAEKKDDKRKEDEKEKGD</sequence>
<feature type="region of interest" description="Disordered" evidence="3">
    <location>
        <begin position="410"/>
        <end position="551"/>
    </location>
</feature>
<organism evidence="4 5">
    <name type="scientific">Clohesyomyces aquaticus</name>
    <dbReference type="NCBI Taxonomy" id="1231657"/>
    <lineage>
        <taxon>Eukaryota</taxon>
        <taxon>Fungi</taxon>
        <taxon>Dikarya</taxon>
        <taxon>Ascomycota</taxon>
        <taxon>Pezizomycotina</taxon>
        <taxon>Dothideomycetes</taxon>
        <taxon>Pleosporomycetidae</taxon>
        <taxon>Pleosporales</taxon>
        <taxon>Lindgomycetaceae</taxon>
        <taxon>Clohesyomyces</taxon>
    </lineage>
</organism>
<keyword evidence="2" id="KW-0509">mRNA transport</keyword>
<gene>
    <name evidence="4" type="ORF">BCR34DRAFT_561860</name>
</gene>
<dbReference type="GO" id="GO:0005643">
    <property type="term" value="C:nuclear pore"/>
    <property type="evidence" value="ECO:0007669"/>
    <property type="project" value="UniProtKB-SubCell"/>
</dbReference>
<feature type="region of interest" description="Disordered" evidence="3">
    <location>
        <begin position="230"/>
        <end position="275"/>
    </location>
</feature>
<evidence type="ECO:0000256" key="1">
    <source>
        <dbReference type="ARBA" id="ARBA00004567"/>
    </source>
</evidence>
<feature type="compositionally biased region" description="Basic and acidic residues" evidence="3">
    <location>
        <begin position="1316"/>
        <end position="1333"/>
    </location>
</feature>
<feature type="compositionally biased region" description="Polar residues" evidence="3">
    <location>
        <begin position="1074"/>
        <end position="1109"/>
    </location>
</feature>
<feature type="compositionally biased region" description="Polar residues" evidence="3">
    <location>
        <begin position="491"/>
        <end position="527"/>
    </location>
</feature>
<dbReference type="STRING" id="1231657.A0A1Y1ZTS5"/>
<proteinExistence type="predicted"/>
<dbReference type="Pfam" id="PF13634">
    <property type="entry name" value="Nucleoporin_FG"/>
    <property type="match status" value="2"/>
</dbReference>
<protein>
    <submittedName>
        <fullName evidence="4">Uncharacterized protein</fullName>
    </submittedName>
</protein>
<dbReference type="Proteomes" id="UP000193144">
    <property type="component" value="Unassembled WGS sequence"/>
</dbReference>
<comment type="caution">
    <text evidence="4">The sequence shown here is derived from an EMBL/GenBank/DDBJ whole genome shotgun (WGS) entry which is preliminary data.</text>
</comment>
<keyword evidence="2" id="KW-0811">Translocation</keyword>
<feature type="region of interest" description="Disordered" evidence="3">
    <location>
        <begin position="332"/>
        <end position="366"/>
    </location>
</feature>
<feature type="region of interest" description="Disordered" evidence="3">
    <location>
        <begin position="684"/>
        <end position="712"/>
    </location>
</feature>
<feature type="compositionally biased region" description="Polar residues" evidence="3">
    <location>
        <begin position="459"/>
        <end position="478"/>
    </location>
</feature>
<dbReference type="OrthoDB" id="3797628at2759"/>
<feature type="region of interest" description="Disordered" evidence="3">
    <location>
        <begin position="1235"/>
        <end position="1333"/>
    </location>
</feature>
<feature type="compositionally biased region" description="Low complexity" evidence="3">
    <location>
        <begin position="528"/>
        <end position="545"/>
    </location>
</feature>
<feature type="compositionally biased region" description="Low complexity" evidence="3">
    <location>
        <begin position="1273"/>
        <end position="1300"/>
    </location>
</feature>
<evidence type="ECO:0000256" key="3">
    <source>
        <dbReference type="SAM" id="MobiDB-lite"/>
    </source>
</evidence>
<evidence type="ECO:0000313" key="4">
    <source>
        <dbReference type="EMBL" id="ORY13634.1"/>
    </source>
</evidence>
<feature type="compositionally biased region" description="Basic and acidic residues" evidence="3">
    <location>
        <begin position="410"/>
        <end position="426"/>
    </location>
</feature>
<dbReference type="EMBL" id="MCFA01000040">
    <property type="protein sequence ID" value="ORY13634.1"/>
    <property type="molecule type" value="Genomic_DNA"/>
</dbReference>
<feature type="compositionally biased region" description="Polar residues" evidence="3">
    <location>
        <begin position="252"/>
        <end position="269"/>
    </location>
</feature>
<accession>A0A1Y1ZTS5</accession>
<dbReference type="Gene3D" id="1.10.10.2360">
    <property type="match status" value="1"/>
</dbReference>